<dbReference type="CDD" id="cd00099">
    <property type="entry name" value="IgV"/>
    <property type="match status" value="1"/>
</dbReference>
<comment type="subcellular location">
    <subcellularLocation>
        <location evidence="1">Cell membrane</location>
    </subcellularLocation>
</comment>
<feature type="signal peptide" evidence="9">
    <location>
        <begin position="1"/>
        <end position="20"/>
    </location>
</feature>
<keyword evidence="7" id="KW-0325">Glycoprotein</keyword>
<feature type="domain" description="Ig-like" evidence="10">
    <location>
        <begin position="124"/>
        <end position="239"/>
    </location>
</feature>
<evidence type="ECO:0000256" key="1">
    <source>
        <dbReference type="ARBA" id="ARBA00004236"/>
    </source>
</evidence>
<dbReference type="PANTHER" id="PTHR19433:SF111">
    <property type="entry name" value="T CELL RECEPTOR ALPHA VARIABLE 4"/>
    <property type="match status" value="1"/>
</dbReference>
<evidence type="ECO:0000256" key="4">
    <source>
        <dbReference type="ARBA" id="ARBA00022859"/>
    </source>
</evidence>
<evidence type="ECO:0000259" key="10">
    <source>
        <dbReference type="PROSITE" id="PS50835"/>
    </source>
</evidence>
<dbReference type="STRING" id="37003.ENSKMAP00000025380"/>
<dbReference type="Ensembl" id="ENSKMAT00000025700.1">
    <property type="protein sequence ID" value="ENSKMAP00000025380.1"/>
    <property type="gene ID" value="ENSKMAG00000018801.1"/>
</dbReference>
<evidence type="ECO:0000256" key="3">
    <source>
        <dbReference type="ARBA" id="ARBA00022729"/>
    </source>
</evidence>
<dbReference type="InterPro" id="IPR007110">
    <property type="entry name" value="Ig-like_dom"/>
</dbReference>
<evidence type="ECO:0000313" key="12">
    <source>
        <dbReference type="Proteomes" id="UP000264800"/>
    </source>
</evidence>
<evidence type="ECO:0000256" key="2">
    <source>
        <dbReference type="ARBA" id="ARBA00022475"/>
    </source>
</evidence>
<sequence>MNLLLFIADALIPVITVRLGERVTLTCAVSEKFQSITWIHWYKQSAGGTLNLIFMHQKSINPSFEPGFPASRFSASSDEKMSNLTILRTVERDEGIYHCAHMDWTKSTWYGTYLSIKGNSKRTSNYTVVQRSTESDPARPADSETLQCSVLSDSEDETCSEDLRVFWFRARSDNSLPDIIYSDGNRPGNCSKKSGTQRRCSYEFSKNIGSSDDGTFYCAVATCGQILFGQGTKFERDLSYAALHFSGGKPQRGTKKRELKTEESLYSHVKE</sequence>
<dbReference type="Pfam" id="PF07686">
    <property type="entry name" value="V-set"/>
    <property type="match status" value="1"/>
</dbReference>
<name>A0A3Q3B7U0_KRYMA</name>
<evidence type="ECO:0000256" key="7">
    <source>
        <dbReference type="ARBA" id="ARBA00023180"/>
    </source>
</evidence>
<reference evidence="11" key="1">
    <citation type="submission" date="2025-08" db="UniProtKB">
        <authorList>
            <consortium name="Ensembl"/>
        </authorList>
    </citation>
    <scope>IDENTIFICATION</scope>
</reference>
<proteinExistence type="predicted"/>
<keyword evidence="5" id="KW-0472">Membrane</keyword>
<evidence type="ECO:0000256" key="9">
    <source>
        <dbReference type="SAM" id="SignalP"/>
    </source>
</evidence>
<keyword evidence="12" id="KW-1185">Reference proteome</keyword>
<keyword evidence="6" id="KW-1015">Disulfide bond</keyword>
<evidence type="ECO:0000313" key="11">
    <source>
        <dbReference type="Ensembl" id="ENSKMAP00000025380.1"/>
    </source>
</evidence>
<protein>
    <recommendedName>
        <fullName evidence="10">Ig-like domain-containing protein</fullName>
    </recommendedName>
</protein>
<dbReference type="Proteomes" id="UP000264800">
    <property type="component" value="Unplaced"/>
</dbReference>
<dbReference type="InterPro" id="IPR036179">
    <property type="entry name" value="Ig-like_dom_sf"/>
</dbReference>
<evidence type="ECO:0000256" key="6">
    <source>
        <dbReference type="ARBA" id="ARBA00023157"/>
    </source>
</evidence>
<dbReference type="GO" id="GO:0005886">
    <property type="term" value="C:plasma membrane"/>
    <property type="evidence" value="ECO:0007669"/>
    <property type="project" value="UniProtKB-SubCell"/>
</dbReference>
<reference evidence="11" key="2">
    <citation type="submission" date="2025-09" db="UniProtKB">
        <authorList>
            <consortium name="Ensembl"/>
        </authorList>
    </citation>
    <scope>IDENTIFICATION</scope>
</reference>
<dbReference type="InterPro" id="IPR052051">
    <property type="entry name" value="TCR_complex_component"/>
</dbReference>
<dbReference type="GO" id="GO:0002376">
    <property type="term" value="P:immune system process"/>
    <property type="evidence" value="ECO:0007669"/>
    <property type="project" value="UniProtKB-KW"/>
</dbReference>
<dbReference type="PANTHER" id="PTHR19433">
    <property type="entry name" value="T-CELL RECEPTOR ALPHA CHAIN V REGION-RELATED"/>
    <property type="match status" value="1"/>
</dbReference>
<keyword evidence="2" id="KW-1003">Cell membrane</keyword>
<dbReference type="InterPro" id="IPR013106">
    <property type="entry name" value="Ig_V-set"/>
</dbReference>
<feature type="domain" description="Ig-like" evidence="10">
    <location>
        <begin position="20"/>
        <end position="99"/>
    </location>
</feature>
<accession>A0A3Q3B7U0</accession>
<dbReference type="InterPro" id="IPR013783">
    <property type="entry name" value="Ig-like_fold"/>
</dbReference>
<feature type="region of interest" description="Disordered" evidence="8">
    <location>
        <begin position="248"/>
        <end position="271"/>
    </location>
</feature>
<dbReference type="GeneTree" id="ENSGT01030000234530"/>
<evidence type="ECO:0000256" key="8">
    <source>
        <dbReference type="SAM" id="MobiDB-lite"/>
    </source>
</evidence>
<keyword evidence="3 9" id="KW-0732">Signal</keyword>
<organism evidence="11 12">
    <name type="scientific">Kryptolebias marmoratus</name>
    <name type="common">Mangrove killifish</name>
    <name type="synonym">Rivulus marmoratus</name>
    <dbReference type="NCBI Taxonomy" id="37003"/>
    <lineage>
        <taxon>Eukaryota</taxon>
        <taxon>Metazoa</taxon>
        <taxon>Chordata</taxon>
        <taxon>Craniata</taxon>
        <taxon>Vertebrata</taxon>
        <taxon>Euteleostomi</taxon>
        <taxon>Actinopterygii</taxon>
        <taxon>Neopterygii</taxon>
        <taxon>Teleostei</taxon>
        <taxon>Neoteleostei</taxon>
        <taxon>Acanthomorphata</taxon>
        <taxon>Ovalentaria</taxon>
        <taxon>Atherinomorphae</taxon>
        <taxon>Cyprinodontiformes</taxon>
        <taxon>Rivulidae</taxon>
        <taxon>Kryptolebias</taxon>
    </lineage>
</organism>
<keyword evidence="4" id="KW-0391">Immunity</keyword>
<dbReference type="SUPFAM" id="SSF48726">
    <property type="entry name" value="Immunoglobulin"/>
    <property type="match status" value="2"/>
</dbReference>
<dbReference type="SMART" id="SM00409">
    <property type="entry name" value="IG"/>
    <property type="match status" value="2"/>
</dbReference>
<dbReference type="InterPro" id="IPR003599">
    <property type="entry name" value="Ig_sub"/>
</dbReference>
<dbReference type="AlphaFoldDB" id="A0A3Q3B7U0"/>
<feature type="chain" id="PRO_5018753016" description="Ig-like domain-containing protein" evidence="9">
    <location>
        <begin position="21"/>
        <end position="271"/>
    </location>
</feature>
<evidence type="ECO:0000256" key="5">
    <source>
        <dbReference type="ARBA" id="ARBA00023136"/>
    </source>
</evidence>
<dbReference type="PROSITE" id="PS50835">
    <property type="entry name" value="IG_LIKE"/>
    <property type="match status" value="2"/>
</dbReference>
<dbReference type="Gene3D" id="2.60.40.10">
    <property type="entry name" value="Immunoglobulins"/>
    <property type="match status" value="2"/>
</dbReference>
<dbReference type="GO" id="GO:0009617">
    <property type="term" value="P:response to bacterium"/>
    <property type="evidence" value="ECO:0007669"/>
    <property type="project" value="TreeGrafter"/>
</dbReference>
<dbReference type="OMA" id="GLTHTHY"/>
<feature type="compositionally biased region" description="Basic and acidic residues" evidence="8">
    <location>
        <begin position="259"/>
        <end position="271"/>
    </location>
</feature>